<proteinExistence type="predicted"/>
<dbReference type="GeneID" id="85328395"/>
<feature type="region of interest" description="Disordered" evidence="1">
    <location>
        <begin position="180"/>
        <end position="214"/>
    </location>
</feature>
<dbReference type="EMBL" id="JAUIRO010000003">
    <property type="protein sequence ID" value="KAK0722160.1"/>
    <property type="molecule type" value="Genomic_DNA"/>
</dbReference>
<evidence type="ECO:0000256" key="1">
    <source>
        <dbReference type="SAM" id="MobiDB-lite"/>
    </source>
</evidence>
<feature type="compositionally biased region" description="Basic and acidic residues" evidence="1">
    <location>
        <begin position="193"/>
        <end position="208"/>
    </location>
</feature>
<keyword evidence="4" id="KW-1185">Reference proteome</keyword>
<accession>A0AA40AUB7</accession>
<keyword evidence="2" id="KW-0472">Membrane</keyword>
<organism evidence="3 4">
    <name type="scientific">Lasiosphaeria miniovina</name>
    <dbReference type="NCBI Taxonomy" id="1954250"/>
    <lineage>
        <taxon>Eukaryota</taxon>
        <taxon>Fungi</taxon>
        <taxon>Dikarya</taxon>
        <taxon>Ascomycota</taxon>
        <taxon>Pezizomycotina</taxon>
        <taxon>Sordariomycetes</taxon>
        <taxon>Sordariomycetidae</taxon>
        <taxon>Sordariales</taxon>
        <taxon>Lasiosphaeriaceae</taxon>
        <taxon>Lasiosphaeria</taxon>
    </lineage>
</organism>
<evidence type="ECO:0000256" key="2">
    <source>
        <dbReference type="SAM" id="Phobius"/>
    </source>
</evidence>
<gene>
    <name evidence="3" type="ORF">B0T26DRAFT_749604</name>
</gene>
<dbReference type="RefSeq" id="XP_060298084.1">
    <property type="nucleotide sequence ID" value="XM_060445125.1"/>
</dbReference>
<feature type="region of interest" description="Disordered" evidence="1">
    <location>
        <begin position="93"/>
        <end position="112"/>
    </location>
</feature>
<evidence type="ECO:0000313" key="3">
    <source>
        <dbReference type="EMBL" id="KAK0722160.1"/>
    </source>
</evidence>
<feature type="transmembrane region" description="Helical" evidence="2">
    <location>
        <begin position="18"/>
        <end position="41"/>
    </location>
</feature>
<reference evidence="3" key="1">
    <citation type="submission" date="2023-06" db="EMBL/GenBank/DDBJ databases">
        <title>Genome-scale phylogeny and comparative genomics of the fungal order Sordariales.</title>
        <authorList>
            <consortium name="Lawrence Berkeley National Laboratory"/>
            <person name="Hensen N."/>
            <person name="Bonometti L."/>
            <person name="Westerberg I."/>
            <person name="Brannstrom I.O."/>
            <person name="Guillou S."/>
            <person name="Cros-Aarteil S."/>
            <person name="Calhoun S."/>
            <person name="Haridas S."/>
            <person name="Kuo A."/>
            <person name="Mondo S."/>
            <person name="Pangilinan J."/>
            <person name="Riley R."/>
            <person name="LaButti K."/>
            <person name="Andreopoulos B."/>
            <person name="Lipzen A."/>
            <person name="Chen C."/>
            <person name="Yanf M."/>
            <person name="Daum C."/>
            <person name="Ng V."/>
            <person name="Clum A."/>
            <person name="Steindorff A."/>
            <person name="Ohm R."/>
            <person name="Martin F."/>
            <person name="Silar P."/>
            <person name="Natvig D."/>
            <person name="Lalanne C."/>
            <person name="Gautier V."/>
            <person name="Ament-velasquez S.L."/>
            <person name="Kruys A."/>
            <person name="Hutchinson M.I."/>
            <person name="Powell A.J."/>
            <person name="Barry K."/>
            <person name="Miller A.N."/>
            <person name="Grigoriev I.V."/>
            <person name="Debuchy R."/>
            <person name="Gladieux P."/>
            <person name="Thoren M.H."/>
            <person name="Johannesson H."/>
        </authorList>
    </citation>
    <scope>NUCLEOTIDE SEQUENCE</scope>
    <source>
        <strain evidence="3">SMH2392-1A</strain>
    </source>
</reference>
<protein>
    <submittedName>
        <fullName evidence="3">Uncharacterized protein</fullName>
    </submittedName>
</protein>
<keyword evidence="2" id="KW-0812">Transmembrane</keyword>
<feature type="region of interest" description="Disordered" evidence="1">
    <location>
        <begin position="126"/>
        <end position="157"/>
    </location>
</feature>
<evidence type="ECO:0000313" key="4">
    <source>
        <dbReference type="Proteomes" id="UP001172101"/>
    </source>
</evidence>
<keyword evidence="2" id="KW-1133">Transmembrane helix</keyword>
<comment type="caution">
    <text evidence="3">The sequence shown here is derived from an EMBL/GenBank/DDBJ whole genome shotgun (WGS) entry which is preliminary data.</text>
</comment>
<name>A0AA40AUB7_9PEZI</name>
<sequence length="214" mass="23409">MQYAVKEPEDDGGLSSGAIAGIAVGSVAGVLAIIGLAALIYRRRRSSRRMTRLKKELHNSYYPDIGASEVPTVRRGTHSSGGFGFHESEAIYKARAQPTKPTKPTKQRYDSPTHVYKPAVMGSLVQPPMAYKSGTPRDDGEDELSLPSCTSSPAPEIHASHEVQVARPQRMSRGYARIIYTKPHGSSNSMPADLHEARPEDETPESKRRPLSTR</sequence>
<dbReference type="AlphaFoldDB" id="A0AA40AUB7"/>
<dbReference type="Proteomes" id="UP001172101">
    <property type="component" value="Unassembled WGS sequence"/>
</dbReference>